<dbReference type="AlphaFoldDB" id="A0A0H3P063"/>
<dbReference type="PANTHER" id="PTHR38340">
    <property type="entry name" value="S-LAYER PROTEIN"/>
    <property type="match status" value="1"/>
</dbReference>
<keyword evidence="3" id="KW-0106">Calcium</keyword>
<dbReference type="PANTHER" id="PTHR38340:SF1">
    <property type="entry name" value="S-LAYER PROTEIN"/>
    <property type="match status" value="1"/>
</dbReference>
<dbReference type="HOGENOM" id="CLU_548518_0_0_6"/>
<dbReference type="EMBL" id="FR729477">
    <property type="protein sequence ID" value="CBY27989.1"/>
    <property type="molecule type" value="Genomic_DNA"/>
</dbReference>
<evidence type="ECO:0000256" key="2">
    <source>
        <dbReference type="ARBA" id="ARBA00022525"/>
    </source>
</evidence>
<accession>A0A0H3P063</accession>
<dbReference type="Gene3D" id="2.150.10.10">
    <property type="entry name" value="Serralysin-like metalloprotease, C-terminal"/>
    <property type="match status" value="1"/>
</dbReference>
<dbReference type="PRINTS" id="PR00313">
    <property type="entry name" value="CABNDNGRPT"/>
</dbReference>
<dbReference type="GO" id="GO:0005509">
    <property type="term" value="F:calcium ion binding"/>
    <property type="evidence" value="ECO:0007669"/>
    <property type="project" value="InterPro"/>
</dbReference>
<dbReference type="PROSITE" id="PS00330">
    <property type="entry name" value="HEMOLYSIN_CALCIUM"/>
    <property type="match status" value="1"/>
</dbReference>
<evidence type="ECO:0000313" key="5">
    <source>
        <dbReference type="Proteomes" id="UP000008084"/>
    </source>
</evidence>
<reference evidence="4 5" key="1">
    <citation type="journal article" date="2011" name="J. Bacteriol.">
        <title>Complete genome sequence of Yersinia enterocolitica subsp. palearctica serogroup O:3.</title>
        <authorList>
            <person name="Batzilla J."/>
            <person name="Hoper D."/>
            <person name="Antonenka U."/>
            <person name="Heesemann J."/>
            <person name="Rakin A."/>
        </authorList>
    </citation>
    <scope>NUCLEOTIDE SEQUENCE [LARGE SCALE GENOMIC DNA]</scope>
    <source>
        <strain evidence="5">DSM 13030 / CIP 106945 / Y11</strain>
    </source>
</reference>
<comment type="subcellular location">
    <subcellularLocation>
        <location evidence="1">Secreted</location>
    </subcellularLocation>
</comment>
<proteinExistence type="predicted"/>
<dbReference type="InterPro" id="IPR018511">
    <property type="entry name" value="Hemolysin-typ_Ca-bd_CS"/>
</dbReference>
<dbReference type="InterPro" id="IPR001343">
    <property type="entry name" value="Hemolysn_Ca-bd"/>
</dbReference>
<sequence>MTIIIITARLCLRTLFKLNSYGDKKELTHSYILNTSDNMILVPNWPAVLDKDIINLDSSLEMLAFYNPLIEQNLNEDVQSVERTRVTITKYLYKGDLIKINDEEINFPPFIKASLNGHKATIDTIFGNGLGSTFENLGGGDFITANGGDNIYHIPNLLLTVGNKNNTLRLECGILAGGPHGNNTVHLVLDDVSGYDLNVDKNLLGDIVIKHKDNPDAFVSIEISNTHKLTLVDGKQLITLIDKNEKLFYIDLSAEIFELLEMQPTLYTTTEDNDNIVIPDSYRLADNRLYAKHGDDVISDLSGRGHKIYGDVGNDIIYAKGGNNMLSGGDGNDELFGGNGNDLLYGGQGDDILNSGDGINVFAGEEGDDSYVFEPGHGDNIIFDNKGRNSIIFKGIDYRVLQFKKQDSNLTININNSNKAVTIANYFVVGAEQRARLFTFKTDEYQLAGDNLSLLIDSMSSTSDLRWEPVQSLVNSSNNWYADPIRPSIVKLESTVG</sequence>
<dbReference type="KEGG" id="yey:Y11_01921"/>
<protein>
    <submittedName>
        <fullName evidence="4">Putative calcium binding hemolysin</fullName>
    </submittedName>
</protein>
<keyword evidence="2" id="KW-0964">Secreted</keyword>
<dbReference type="GO" id="GO:0005576">
    <property type="term" value="C:extracellular region"/>
    <property type="evidence" value="ECO:0007669"/>
    <property type="project" value="UniProtKB-SubCell"/>
</dbReference>
<organism evidence="4 5">
    <name type="scientific">Yersinia enterocolitica subsp. palearctica serotype O:3 (strain DSM 13030 / CIP 106945 / Y11)</name>
    <dbReference type="NCBI Taxonomy" id="930944"/>
    <lineage>
        <taxon>Bacteria</taxon>
        <taxon>Pseudomonadati</taxon>
        <taxon>Pseudomonadota</taxon>
        <taxon>Gammaproteobacteria</taxon>
        <taxon>Enterobacterales</taxon>
        <taxon>Yersiniaceae</taxon>
        <taxon>Yersinia</taxon>
    </lineage>
</organism>
<dbReference type="Proteomes" id="UP000008084">
    <property type="component" value="Chromosome"/>
</dbReference>
<dbReference type="GeneID" id="31408378"/>
<evidence type="ECO:0000256" key="1">
    <source>
        <dbReference type="ARBA" id="ARBA00004613"/>
    </source>
</evidence>
<dbReference type="RefSeq" id="WP_014608837.1">
    <property type="nucleotide sequence ID" value="NC_017564.1"/>
</dbReference>
<dbReference type="SUPFAM" id="SSF51120">
    <property type="entry name" value="beta-Roll"/>
    <property type="match status" value="1"/>
</dbReference>
<dbReference type="Pfam" id="PF00353">
    <property type="entry name" value="HemolysinCabind"/>
    <property type="match status" value="2"/>
</dbReference>
<gene>
    <name evidence="4" type="ordered locus">Y11_01921</name>
</gene>
<evidence type="ECO:0000313" key="4">
    <source>
        <dbReference type="EMBL" id="CBY27989.1"/>
    </source>
</evidence>
<dbReference type="InterPro" id="IPR011049">
    <property type="entry name" value="Serralysin-like_metalloprot_C"/>
</dbReference>
<name>A0A0H3P063_YERE1</name>
<dbReference type="InterPro" id="IPR050557">
    <property type="entry name" value="RTX_toxin/Mannuronan_C5-epim"/>
</dbReference>
<evidence type="ECO:0000256" key="3">
    <source>
        <dbReference type="ARBA" id="ARBA00022837"/>
    </source>
</evidence>
<dbReference type="PATRIC" id="fig|930944.6.peg.192"/>